<evidence type="ECO:0000259" key="1">
    <source>
        <dbReference type="PROSITE" id="PS50060"/>
    </source>
</evidence>
<dbReference type="SUPFAM" id="SSF49899">
    <property type="entry name" value="Concanavalin A-like lectins/glucanases"/>
    <property type="match status" value="3"/>
</dbReference>
<evidence type="ECO:0000313" key="2">
    <source>
        <dbReference type="EMBL" id="KAK7069142.1"/>
    </source>
</evidence>
<feature type="domain" description="MAM" evidence="1">
    <location>
        <begin position="114"/>
        <end position="248"/>
    </location>
</feature>
<protein>
    <recommendedName>
        <fullName evidence="1">MAM domain-containing protein</fullName>
    </recommendedName>
</protein>
<reference evidence="2 3" key="1">
    <citation type="submission" date="2023-11" db="EMBL/GenBank/DDBJ databases">
        <title>Halocaridina rubra genome assembly.</title>
        <authorList>
            <person name="Smith C."/>
        </authorList>
    </citation>
    <scope>NUCLEOTIDE SEQUENCE [LARGE SCALE GENOMIC DNA]</scope>
    <source>
        <strain evidence="2">EP-1</strain>
        <tissue evidence="2">Whole</tissue>
    </source>
</reference>
<dbReference type="SMART" id="SM00137">
    <property type="entry name" value="MAM"/>
    <property type="match status" value="1"/>
</dbReference>
<accession>A0AAN9A4F1</accession>
<dbReference type="CDD" id="cd06263">
    <property type="entry name" value="MAM"/>
    <property type="match status" value="1"/>
</dbReference>
<proteinExistence type="predicted"/>
<evidence type="ECO:0000313" key="3">
    <source>
        <dbReference type="Proteomes" id="UP001381693"/>
    </source>
</evidence>
<dbReference type="PANTHER" id="PTHR23282">
    <property type="entry name" value="APICAL ENDOSOMAL GLYCOPROTEIN PRECURSOR"/>
    <property type="match status" value="1"/>
</dbReference>
<dbReference type="Gene3D" id="2.60.120.200">
    <property type="match status" value="3"/>
</dbReference>
<dbReference type="GO" id="GO:0016020">
    <property type="term" value="C:membrane"/>
    <property type="evidence" value="ECO:0007669"/>
    <property type="project" value="InterPro"/>
</dbReference>
<dbReference type="EMBL" id="JAXCGZ010017014">
    <property type="protein sequence ID" value="KAK7069142.1"/>
    <property type="molecule type" value="Genomic_DNA"/>
</dbReference>
<dbReference type="InterPro" id="IPR051560">
    <property type="entry name" value="MAM_domain-containing"/>
</dbReference>
<feature type="domain" description="MAM" evidence="1">
    <location>
        <begin position="438"/>
        <end position="594"/>
    </location>
</feature>
<dbReference type="InterPro" id="IPR000998">
    <property type="entry name" value="MAM_dom"/>
</dbReference>
<dbReference type="PANTHER" id="PTHR23282:SF101">
    <property type="entry name" value="MAM DOMAIN-CONTAINING PROTEIN"/>
    <property type="match status" value="1"/>
</dbReference>
<sequence length="597" mass="66928">MVEEEEELPNPEPKRFTNRELEVFFALILEELAKLKAQDPNTSRYTKVTRVITDSLQCYYKNIRRRRGHPSRLTSTNFTSGASIDSLPKSPQHLPLQLSPAFRPVCVSLSCSAHSSVQASLTSKGHFAKADVAGHAVGDKGQIISPKYERKGRSYKCAKFYYILTGLTETAQLEVFVQPEEPSSRLSLPALPIFIQREGQGDGWNHGEGVLPDLEAFKLIFQVKVLRNDSHTLIGVDDVYSTRESCLYTQGCDFEHDLCKWNNDQNDDIDWLLQSPSDGSIAEGPVRDHSLGTTEGHYLLISASLLSSEWGVAHLSSPRYPPTNTGSCVSFWYNAAFTYGSLTVALDTGYGWHTLWEVPQGFDTHWHYGEVSAIQKDHSFKVIIIGKLKRGTDSAWIALDDVSYNHGETCSGGLKPHNADVVEMISNTTSQTTALQEVSCNFNDKCQYTGSEELVIGTTNDVHDYTDHGKYLYLPSSHVQDTTVYSVESLRNAPEGSPSNMYCLSFWYYMFGTVCPWLSVVRNDILNEAGNDTKSNYIWQRTTGMVDTWKYSRIDINTRAGDWKISDWLASHGDNAIAFQDLKTEITILGPCPRRCL</sequence>
<organism evidence="2 3">
    <name type="scientific">Halocaridina rubra</name>
    <name type="common">Hawaiian red shrimp</name>
    <dbReference type="NCBI Taxonomy" id="373956"/>
    <lineage>
        <taxon>Eukaryota</taxon>
        <taxon>Metazoa</taxon>
        <taxon>Ecdysozoa</taxon>
        <taxon>Arthropoda</taxon>
        <taxon>Crustacea</taxon>
        <taxon>Multicrustacea</taxon>
        <taxon>Malacostraca</taxon>
        <taxon>Eumalacostraca</taxon>
        <taxon>Eucarida</taxon>
        <taxon>Decapoda</taxon>
        <taxon>Pleocyemata</taxon>
        <taxon>Caridea</taxon>
        <taxon>Atyoidea</taxon>
        <taxon>Atyidae</taxon>
        <taxon>Halocaridina</taxon>
    </lineage>
</organism>
<dbReference type="PROSITE" id="PS50060">
    <property type="entry name" value="MAM_2"/>
    <property type="match status" value="3"/>
</dbReference>
<feature type="domain" description="MAM" evidence="1">
    <location>
        <begin position="250"/>
        <end position="412"/>
    </location>
</feature>
<dbReference type="Proteomes" id="UP001381693">
    <property type="component" value="Unassembled WGS sequence"/>
</dbReference>
<dbReference type="Pfam" id="PF00629">
    <property type="entry name" value="MAM"/>
    <property type="match status" value="3"/>
</dbReference>
<name>A0AAN9A4F1_HALRR</name>
<dbReference type="AlphaFoldDB" id="A0AAN9A4F1"/>
<comment type="caution">
    <text evidence="2">The sequence shown here is derived from an EMBL/GenBank/DDBJ whole genome shotgun (WGS) entry which is preliminary data.</text>
</comment>
<keyword evidence="3" id="KW-1185">Reference proteome</keyword>
<gene>
    <name evidence="2" type="ORF">SK128_025181</name>
</gene>
<dbReference type="InterPro" id="IPR013320">
    <property type="entry name" value="ConA-like_dom_sf"/>
</dbReference>